<proteinExistence type="predicted"/>
<dbReference type="Proteomes" id="UP001281761">
    <property type="component" value="Unassembled WGS sequence"/>
</dbReference>
<protein>
    <submittedName>
        <fullName evidence="2">Uncharacterized protein</fullName>
    </submittedName>
</protein>
<evidence type="ECO:0000313" key="2">
    <source>
        <dbReference type="EMBL" id="KAK2960170.1"/>
    </source>
</evidence>
<comment type="caution">
    <text evidence="2">The sequence shown here is derived from an EMBL/GenBank/DDBJ whole genome shotgun (WGS) entry which is preliminary data.</text>
</comment>
<name>A0ABQ9Y8Y4_9EUKA</name>
<feature type="region of interest" description="Disordered" evidence="1">
    <location>
        <begin position="79"/>
        <end position="105"/>
    </location>
</feature>
<feature type="compositionally biased region" description="Low complexity" evidence="1">
    <location>
        <begin position="551"/>
        <end position="563"/>
    </location>
</feature>
<organism evidence="2 3">
    <name type="scientific">Blattamonas nauphoetae</name>
    <dbReference type="NCBI Taxonomy" id="2049346"/>
    <lineage>
        <taxon>Eukaryota</taxon>
        <taxon>Metamonada</taxon>
        <taxon>Preaxostyla</taxon>
        <taxon>Oxymonadida</taxon>
        <taxon>Blattamonas</taxon>
    </lineage>
</organism>
<feature type="compositionally biased region" description="Pro residues" evidence="1">
    <location>
        <begin position="541"/>
        <end position="550"/>
    </location>
</feature>
<feature type="region of interest" description="Disordered" evidence="1">
    <location>
        <begin position="526"/>
        <end position="579"/>
    </location>
</feature>
<gene>
    <name evidence="2" type="ORF">BLNAU_4723</name>
</gene>
<feature type="compositionally biased region" description="Acidic residues" evidence="1">
    <location>
        <begin position="27"/>
        <end position="38"/>
    </location>
</feature>
<keyword evidence="3" id="KW-1185">Reference proteome</keyword>
<feature type="region of interest" description="Disordered" evidence="1">
    <location>
        <begin position="166"/>
        <end position="208"/>
    </location>
</feature>
<reference evidence="2 3" key="1">
    <citation type="journal article" date="2022" name="bioRxiv">
        <title>Genomics of Preaxostyla Flagellates Illuminates Evolutionary Transitions and the Path Towards Mitochondrial Loss.</title>
        <authorList>
            <person name="Novak L.V.F."/>
            <person name="Treitli S.C."/>
            <person name="Pyrih J."/>
            <person name="Halakuc P."/>
            <person name="Pipaliya S.V."/>
            <person name="Vacek V."/>
            <person name="Brzon O."/>
            <person name="Soukal P."/>
            <person name="Eme L."/>
            <person name="Dacks J.B."/>
            <person name="Karnkowska A."/>
            <person name="Elias M."/>
            <person name="Hampl V."/>
        </authorList>
    </citation>
    <scope>NUCLEOTIDE SEQUENCE [LARGE SCALE GENOMIC DNA]</scope>
    <source>
        <strain evidence="2">NAU3</strain>
        <tissue evidence="2">Gut</tissue>
    </source>
</reference>
<evidence type="ECO:0000256" key="1">
    <source>
        <dbReference type="SAM" id="MobiDB-lite"/>
    </source>
</evidence>
<accession>A0ABQ9Y8Y4</accession>
<dbReference type="EMBL" id="JARBJD010000024">
    <property type="protein sequence ID" value="KAK2960170.1"/>
    <property type="molecule type" value="Genomic_DNA"/>
</dbReference>
<sequence>MPSRRRVSKMSEELSKRDGPKSGDIGQIDEENISEDGESANHTRFSDKQDILSEELIQDQLRMSDLEFGRLSGGLVHSRSENDAEWERTDTHPPHHPPTTLSPTSALLCRKPSTLRISILTPPRLVHSHTHFTLLLLPNTKNLVSRLISREIDIGVTAFITETTRMRKEGKEKRRNDAQASSSPFGSPPVPTPTSMLTPSPPSPLSKLTLPPSPFNKSFYAFHSPLDPTVGRTIASFSDSRWKDVLSYRTFPSCGKLNVALSRPLLSCSAGTLVISPSSFTATDQSQLTVPLVCSSPLSSSASNSATDQMRIEMEEVEFSNLNVDGSVDGVVQIEGADSLRLKKVDFSNVKNGASDAVRIFVMGAEKDGMWCGEADFPCRSLNEADKHLKHALPSTMEVQTSAVLHSELDLTHDITKITSGSGEKGRVDVSREGCLVNQTDTPTHSDSVLLHRPFAVPRLLPESTPSPCTIKTSQLSVSSFSISRTNTEHCGCVRAEVNAKPQSAPELEQLLTRLLSLSTHTLPFPSASPSPLTPSHSPASPSPPTPPTPLCLSLTTHTLPLPSASPSPSTPSHSPLPLLHHPHPTTPLCLSLTTHTLPLPSASPSPSTPSHSPLLLPHHPHPPTPLCLSLVTRTLPLHSASPSPHSGWYILETVHSKRPHFCICYSSSRLILSPFLICPQLLPFPNYVSSRDPHSDARPCD</sequence>
<feature type="compositionally biased region" description="Basic and acidic residues" evidence="1">
    <location>
        <begin position="79"/>
        <end position="93"/>
    </location>
</feature>
<feature type="compositionally biased region" description="Basic and acidic residues" evidence="1">
    <location>
        <begin position="166"/>
        <end position="177"/>
    </location>
</feature>
<feature type="region of interest" description="Disordered" evidence="1">
    <location>
        <begin position="1"/>
        <end position="47"/>
    </location>
</feature>
<evidence type="ECO:0000313" key="3">
    <source>
        <dbReference type="Proteomes" id="UP001281761"/>
    </source>
</evidence>
<feature type="compositionally biased region" description="Basic and acidic residues" evidence="1">
    <location>
        <begin position="9"/>
        <end position="21"/>
    </location>
</feature>